<dbReference type="InterPro" id="IPR024078">
    <property type="entry name" value="LmbE-like_dom_sf"/>
</dbReference>
<dbReference type="AlphaFoldDB" id="A0A8J7S8D5"/>
<dbReference type="EC" id="3.5.99.6" evidence="1"/>
<dbReference type="Gene3D" id="3.40.50.10320">
    <property type="entry name" value="LmbE-like"/>
    <property type="match status" value="1"/>
</dbReference>
<dbReference type="InterPro" id="IPR003737">
    <property type="entry name" value="GlcNAc_PI_deacetylase-related"/>
</dbReference>
<evidence type="ECO:0000256" key="1">
    <source>
        <dbReference type="NCBIfam" id="TIGR00502"/>
    </source>
</evidence>
<sequence>MSELLANRELQQYEKIATRVFNKPEESSELIAREIADMIKKRQQEDRHIVLGLATGSTPKEVYAELIKLHKEEGLSFSNVITFNLDEYYPMDPGQAQSYVRFMDEKLFDHIDIDKNNVHIPDGTIDREDVFDYCQEYEKKIREAGGIDIQLLGIGRTGHIGFNEPGSSRESHTRLVTLDKATRIDAASDFFEERFVPRNAITMGVATILDARRIILMAYGAGKASIIQRTVEGDVSESVPATFLQDHPNTTIFLDKSASSELTRFKNPWLVGSVDWDDRMIRSGVVWLCQKLDKPILKLTDEDYTENGLGELVTEHGPAYNINIKIFNEVQHTITGWPGGKPNADDSNRPERAAPFPKRVLVFSPHPDDDVISMGGTFLRLIDQGHEVHVAYQTSGNIAVLDEDAVRFADFVRVYAKEFDLKGEEAEKIFRKIQDFLKTKRPGDVDIPELRQIKGLVRQAEARAAAHFCGLPDEQIHFQNLPFYETGQVQKSPLGEDDIALTKALLDKVKPHQVYAAGDLADPHGTHKVCLDAVMESIRRSSDKSWYKDCFVWLYRGAWHEWDIDQIEMAVPISPDELARKRRAIFKHQSQKDNVAFPGSDKREFWQRAEDRNRGTAELYDKLGMAEYEAIEAFVRWIPGIKEIV</sequence>
<gene>
    <name evidence="3" type="primary">nagB</name>
    <name evidence="3" type="ORF">NATSA_05595</name>
</gene>
<evidence type="ECO:0000259" key="2">
    <source>
        <dbReference type="Pfam" id="PF01182"/>
    </source>
</evidence>
<dbReference type="Proteomes" id="UP000673975">
    <property type="component" value="Unassembled WGS sequence"/>
</dbReference>
<dbReference type="SUPFAM" id="SSF100950">
    <property type="entry name" value="NagB/RpiA/CoA transferase-like"/>
    <property type="match status" value="1"/>
</dbReference>
<dbReference type="Pfam" id="PF01182">
    <property type="entry name" value="Glucosamine_iso"/>
    <property type="match status" value="1"/>
</dbReference>
<dbReference type="CDD" id="cd01399">
    <property type="entry name" value="GlcN6P_deaminase"/>
    <property type="match status" value="1"/>
</dbReference>
<comment type="caution">
    <text evidence="3">The sequence shown here is derived from an EMBL/GenBank/DDBJ whole genome shotgun (WGS) entry which is preliminary data.</text>
</comment>
<protein>
    <recommendedName>
        <fullName evidence="1">Glucosamine-6-phosphate deaminase</fullName>
        <ecNumber evidence="1">3.5.99.6</ecNumber>
    </recommendedName>
</protein>
<dbReference type="PANTHER" id="PTHR42892">
    <property type="entry name" value="GLUCOSAMINE-6-PHOSPHATE DEAMINASE-LIKE PROTEIN BT_0258-RELATED"/>
    <property type="match status" value="1"/>
</dbReference>
<dbReference type="InterPro" id="IPR006148">
    <property type="entry name" value="Glc/Gal-6P_isomerase"/>
</dbReference>
<evidence type="ECO:0000313" key="4">
    <source>
        <dbReference type="Proteomes" id="UP000673975"/>
    </source>
</evidence>
<dbReference type="InterPro" id="IPR037171">
    <property type="entry name" value="NagB/RpiA_transferase-like"/>
</dbReference>
<dbReference type="RefSeq" id="WP_210511026.1">
    <property type="nucleotide sequence ID" value="NZ_JAFIDN010000003.1"/>
</dbReference>
<dbReference type="GO" id="GO:0006046">
    <property type="term" value="P:N-acetylglucosamine catabolic process"/>
    <property type="evidence" value="ECO:0007669"/>
    <property type="project" value="UniProtKB-UniRule"/>
</dbReference>
<dbReference type="SUPFAM" id="SSF102588">
    <property type="entry name" value="LmbE-like"/>
    <property type="match status" value="1"/>
</dbReference>
<dbReference type="Gene3D" id="3.40.50.1360">
    <property type="match status" value="1"/>
</dbReference>
<keyword evidence="4" id="KW-1185">Reference proteome</keyword>
<dbReference type="InterPro" id="IPR052960">
    <property type="entry name" value="GlcN6P_deaminase-like"/>
</dbReference>
<accession>A0A8J7S8D5</accession>
<reference evidence="3" key="1">
    <citation type="submission" date="2021-02" db="EMBL/GenBank/DDBJ databases">
        <title>Natronogracilivirga saccharolytica gen. nov. sp. nov. a new anaerobic, haloalkiliphilic carbohydrate-fermenting bacterium from soda lake and proposing of Cyclonatronumiaceae fam. nov. in the phylum Balneolaeota.</title>
        <authorList>
            <person name="Zhilina T.N."/>
            <person name="Sorokin D.Y."/>
            <person name="Zavarzina D.G."/>
            <person name="Toshchakov S.V."/>
            <person name="Kublanov I.V."/>
        </authorList>
    </citation>
    <scope>NUCLEOTIDE SEQUENCE</scope>
    <source>
        <strain evidence="3">Z-1702</strain>
    </source>
</reference>
<keyword evidence="3" id="KW-0378">Hydrolase</keyword>
<organism evidence="3 4">
    <name type="scientific">Natronogracilivirga saccharolytica</name>
    <dbReference type="NCBI Taxonomy" id="2812953"/>
    <lineage>
        <taxon>Bacteria</taxon>
        <taxon>Pseudomonadati</taxon>
        <taxon>Balneolota</taxon>
        <taxon>Balneolia</taxon>
        <taxon>Balneolales</taxon>
        <taxon>Cyclonatronaceae</taxon>
        <taxon>Natronogracilivirga</taxon>
    </lineage>
</organism>
<dbReference type="GO" id="GO:0005975">
    <property type="term" value="P:carbohydrate metabolic process"/>
    <property type="evidence" value="ECO:0007669"/>
    <property type="project" value="InterPro"/>
</dbReference>
<feature type="domain" description="Glucosamine/galactosamine-6-phosphate isomerase" evidence="2">
    <location>
        <begin position="24"/>
        <end position="249"/>
    </location>
</feature>
<dbReference type="PANTHER" id="PTHR42892:SF1">
    <property type="entry name" value="GLUCOSAMINE-6-PHOSPHATE ISOMERASE"/>
    <property type="match status" value="1"/>
</dbReference>
<dbReference type="NCBIfam" id="TIGR00502">
    <property type="entry name" value="nagB"/>
    <property type="match status" value="1"/>
</dbReference>
<name>A0A8J7S8D5_9BACT</name>
<dbReference type="InterPro" id="IPR004547">
    <property type="entry name" value="Glucosamine6P_isomerase"/>
</dbReference>
<proteinExistence type="predicted"/>
<evidence type="ECO:0000313" key="3">
    <source>
        <dbReference type="EMBL" id="MBP3192131.1"/>
    </source>
</evidence>
<dbReference type="EMBL" id="JAFIDN010000003">
    <property type="protein sequence ID" value="MBP3192131.1"/>
    <property type="molecule type" value="Genomic_DNA"/>
</dbReference>
<dbReference type="NCBIfam" id="NF002557">
    <property type="entry name" value="PRK02122.1"/>
    <property type="match status" value="1"/>
</dbReference>
<dbReference type="Pfam" id="PF02585">
    <property type="entry name" value="PIG-L"/>
    <property type="match status" value="1"/>
</dbReference>
<dbReference type="GO" id="GO:0004342">
    <property type="term" value="F:glucosamine-6-phosphate deaminase activity"/>
    <property type="evidence" value="ECO:0007669"/>
    <property type="project" value="UniProtKB-UniRule"/>
</dbReference>